<dbReference type="VEuPathDB" id="AmoebaDB:NAEGRDRAFT_72257"/>
<dbReference type="OrthoDB" id="550575at2759"/>
<evidence type="ECO:0000313" key="1">
    <source>
        <dbReference type="EMBL" id="EFC39841.1"/>
    </source>
</evidence>
<dbReference type="GeneID" id="8854324"/>
<organism evidence="2">
    <name type="scientific">Naegleria gruberi</name>
    <name type="common">Amoeba</name>
    <dbReference type="NCBI Taxonomy" id="5762"/>
    <lineage>
        <taxon>Eukaryota</taxon>
        <taxon>Discoba</taxon>
        <taxon>Heterolobosea</taxon>
        <taxon>Tetramitia</taxon>
        <taxon>Eutetramitia</taxon>
        <taxon>Vahlkampfiidae</taxon>
        <taxon>Naegleria</taxon>
    </lineage>
</organism>
<sequence length="527" mass="60917">MFDLFRSKKKDEHEEKSLSFLVIPHGKIHNDSFKMLPIDIVLEILDYICGDEQLMMSLTNCHDQALNKQIPRETPFRERKWTPPAWDVNSDFNELKFDEKKFFKQYFGKFPNRDSSCPRLLFRKLDLGVDRYSPKELCRLIQIVNYGNKPIVIEKTLARQILQCIRRFGQVNEDKEKDIEKKMFKYLRYVLRNGLCERVIGLDIAGIETFPSLINELVLMCPNIEHVNLGSYNQKENYHAKQILMKDVNESMMILKLLKSFRWTGHHFGEGFIDELSKHTPLLEKLVLKCETSVICCHEAILNWKNLKLIVSKISPHIYSRNNGTAEDLYKFFKNISQLDKLEKLVLNENNIKEGNIQSLPHSLTCLDLSNTQIPDNFLQIVASLPQLKSLGLNCYYGGRDSLKHLVGLKHTLEELHITQSSSCGDEGVMYISQIESLKRLFLMNLSQDQINDTGGYELAKLKNLEIVGLEYCYISHKTVNSIAASCPNIKKIHIDGCHNIKKHKLSKQAFSLIDDASYAVRISEDL</sequence>
<accession>D2VTD1</accession>
<dbReference type="Proteomes" id="UP000006671">
    <property type="component" value="Unassembled WGS sequence"/>
</dbReference>
<dbReference type="AlphaFoldDB" id="D2VTD1"/>
<dbReference type="KEGG" id="ngr:NAEGRDRAFT_72257"/>
<reference evidence="1 2" key="1">
    <citation type="journal article" date="2010" name="Cell">
        <title>The genome of Naegleria gruberi illuminates early eukaryotic versatility.</title>
        <authorList>
            <person name="Fritz-Laylin L.K."/>
            <person name="Prochnik S.E."/>
            <person name="Ginger M.L."/>
            <person name="Dacks J.B."/>
            <person name="Carpenter M.L."/>
            <person name="Field M.C."/>
            <person name="Kuo A."/>
            <person name="Paredez A."/>
            <person name="Chapman J."/>
            <person name="Pham J."/>
            <person name="Shu S."/>
            <person name="Neupane R."/>
            <person name="Cipriano M."/>
            <person name="Mancuso J."/>
            <person name="Tu H."/>
            <person name="Salamov A."/>
            <person name="Lindquist E."/>
            <person name="Shapiro H."/>
            <person name="Lucas S."/>
            <person name="Grigoriev I.V."/>
            <person name="Cande W.Z."/>
            <person name="Fulton C."/>
            <person name="Rokhsar D.S."/>
            <person name="Dawson S.C."/>
        </authorList>
    </citation>
    <scope>NUCLEOTIDE SEQUENCE [LARGE SCALE GENOMIC DNA]</scope>
    <source>
        <strain evidence="1 2">NEG-M</strain>
    </source>
</reference>
<dbReference type="PANTHER" id="PTHR13318">
    <property type="entry name" value="PARTNER OF PAIRED, ISOFORM B-RELATED"/>
    <property type="match status" value="1"/>
</dbReference>
<dbReference type="InterPro" id="IPR032675">
    <property type="entry name" value="LRR_dom_sf"/>
</dbReference>
<gene>
    <name evidence="1" type="ORF">NAEGRDRAFT_72257</name>
</gene>
<dbReference type="InParanoid" id="D2VTD1"/>
<keyword evidence="2" id="KW-1185">Reference proteome</keyword>
<dbReference type="RefSeq" id="XP_002672585.1">
    <property type="nucleotide sequence ID" value="XM_002672539.1"/>
</dbReference>
<proteinExistence type="predicted"/>
<dbReference type="GO" id="GO:0031146">
    <property type="term" value="P:SCF-dependent proteasomal ubiquitin-dependent protein catabolic process"/>
    <property type="evidence" value="ECO:0007669"/>
    <property type="project" value="TreeGrafter"/>
</dbReference>
<dbReference type="SUPFAM" id="SSF52047">
    <property type="entry name" value="RNI-like"/>
    <property type="match status" value="1"/>
</dbReference>
<dbReference type="EMBL" id="GG738896">
    <property type="protein sequence ID" value="EFC39841.1"/>
    <property type="molecule type" value="Genomic_DNA"/>
</dbReference>
<evidence type="ECO:0000313" key="2">
    <source>
        <dbReference type="Proteomes" id="UP000006671"/>
    </source>
</evidence>
<protein>
    <submittedName>
        <fullName evidence="1">Predicted protein</fullName>
    </submittedName>
</protein>
<dbReference type="Gene3D" id="3.80.10.10">
    <property type="entry name" value="Ribonuclease Inhibitor"/>
    <property type="match status" value="1"/>
</dbReference>
<dbReference type="GO" id="GO:0019005">
    <property type="term" value="C:SCF ubiquitin ligase complex"/>
    <property type="evidence" value="ECO:0007669"/>
    <property type="project" value="TreeGrafter"/>
</dbReference>
<name>D2VTD1_NAEGR</name>